<accession>A0A2N8S0A6</accession>
<comment type="caution">
    <text evidence="1">The sequence shown here is derived from an EMBL/GenBank/DDBJ whole genome shotgun (WGS) entry which is preliminary data.</text>
</comment>
<reference evidence="1 2" key="1">
    <citation type="submission" date="2018-01" db="EMBL/GenBank/DDBJ databases">
        <title>Denitrification phenotypes of diverse strains of Pseudomonas stutzeri.</title>
        <authorList>
            <person name="Milligan D.A."/>
            <person name="Bergaust L."/>
            <person name="Bakken L.R."/>
            <person name="Frostegard A."/>
        </authorList>
    </citation>
    <scope>NUCLEOTIDE SEQUENCE [LARGE SCALE GENOMIC DNA]</scope>
    <source>
        <strain evidence="1 2">KC</strain>
    </source>
</reference>
<sequence>MAGALETLKEFDLEHATVTLWTFKKSTGKDKRPVFTGRWVDTSDALNEAIKSAVQTTCEGINETQEYGLLAQNNEASVLTITTLETHAGLIVAQAVDEVAAKKVINLKDISNAGFYALKLVSGDKVIYAVRRTDDSWKAKKSLKIISAVFSDHELGLDDKPGFNLSKYVDFFIVGEDVLVCSKPSFESILSYKQAHKEDFGALQAEPEFSEVFTDMQPLIAYVGDNKMQLRRASAIRQKGHYRNPDFMASLRAAHAQFSLNITFDDVGKIVPSPETCKDIFQALLDHRLMSHFSHRVYDVQNAADVAVN</sequence>
<dbReference type="AlphaFoldDB" id="A0A2N8S0A6"/>
<protein>
    <submittedName>
        <fullName evidence="1">DUF4868 domain-containing protein</fullName>
    </submittedName>
</protein>
<dbReference type="InterPro" id="IPR032359">
    <property type="entry name" value="KwaB-like"/>
</dbReference>
<proteinExistence type="predicted"/>
<organism evidence="1 2">
    <name type="scientific">Stutzerimonas stutzeri</name>
    <name type="common">Pseudomonas stutzeri</name>
    <dbReference type="NCBI Taxonomy" id="316"/>
    <lineage>
        <taxon>Bacteria</taxon>
        <taxon>Pseudomonadati</taxon>
        <taxon>Pseudomonadota</taxon>
        <taxon>Gammaproteobacteria</taxon>
        <taxon>Pseudomonadales</taxon>
        <taxon>Pseudomonadaceae</taxon>
        <taxon>Stutzerimonas</taxon>
    </lineage>
</organism>
<dbReference type="Pfam" id="PF16162">
    <property type="entry name" value="KwaB"/>
    <property type="match status" value="1"/>
</dbReference>
<evidence type="ECO:0000313" key="1">
    <source>
        <dbReference type="EMBL" id="PNF80041.1"/>
    </source>
</evidence>
<evidence type="ECO:0000313" key="2">
    <source>
        <dbReference type="Proteomes" id="UP000235925"/>
    </source>
</evidence>
<dbReference type="EMBL" id="POUN01000004">
    <property type="protein sequence ID" value="PNF80041.1"/>
    <property type="molecule type" value="Genomic_DNA"/>
</dbReference>
<dbReference type="RefSeq" id="WP_102825927.1">
    <property type="nucleotide sequence ID" value="NZ_CP139348.1"/>
</dbReference>
<dbReference type="OrthoDB" id="8387556at2"/>
<dbReference type="Proteomes" id="UP000235925">
    <property type="component" value="Unassembled WGS sequence"/>
</dbReference>
<name>A0A2N8S0A6_STUST</name>
<gene>
    <name evidence="1" type="ORF">CXK92_15635</name>
</gene>